<reference evidence="7 8" key="1">
    <citation type="submission" date="2019-06" db="EMBL/GenBank/DDBJ databases">
        <authorList>
            <person name="Li M."/>
        </authorList>
    </citation>
    <scope>NUCLEOTIDE SEQUENCE [LARGE SCALE GENOMIC DNA]</scope>
    <source>
        <strain evidence="7 8">BGMRC6574</strain>
    </source>
</reference>
<protein>
    <submittedName>
        <fullName evidence="7">PLP-dependent aminotransferase family protein</fullName>
    </submittedName>
</protein>
<evidence type="ECO:0000256" key="2">
    <source>
        <dbReference type="ARBA" id="ARBA00022898"/>
    </source>
</evidence>
<dbReference type="EMBL" id="VHLH01000030">
    <property type="protein sequence ID" value="TPW26453.1"/>
    <property type="molecule type" value="Genomic_DNA"/>
</dbReference>
<comment type="caution">
    <text evidence="7">The sequence shown here is derived from an EMBL/GenBank/DDBJ whole genome shotgun (WGS) entry which is preliminary data.</text>
</comment>
<evidence type="ECO:0000256" key="5">
    <source>
        <dbReference type="ARBA" id="ARBA00023163"/>
    </source>
</evidence>
<dbReference type="Gene3D" id="1.10.10.10">
    <property type="entry name" value="Winged helix-like DNA-binding domain superfamily/Winged helix DNA-binding domain"/>
    <property type="match status" value="1"/>
</dbReference>
<dbReference type="PANTHER" id="PTHR46577:SF2">
    <property type="entry name" value="TRANSCRIPTIONAL REGULATORY PROTEIN"/>
    <property type="match status" value="1"/>
</dbReference>
<dbReference type="CDD" id="cd00609">
    <property type="entry name" value="AAT_like"/>
    <property type="match status" value="1"/>
</dbReference>
<keyword evidence="2" id="KW-0663">Pyridoxal phosphate</keyword>
<keyword evidence="5" id="KW-0804">Transcription</keyword>
<sequence>MREKAPGGSRIGLVMESIRRRIAGRSLAHEEKLPSIRATAKTMGLSPSTVAEAYERLGAEGLIRSRPGSGFYVVGSLPLALREVAPRIDRAVDPFWVSRQSLDGGAETIRPGCGWLPTEWMPDAAIRRAVRSLAKAEGALLADYGPSRGSLRLRNLLARQFADEGLRIGADEILLASSGTQAIDLICRLLLQPGDTVLLDDPCYFNFRALMRAHRVDIVGVPRTKDGPNLAAFETALKVHRPRIYVTNSAIHNPTGSLLSPQVAHRVLKLAAHHDLTIVEDDIFSDFEPEPSPRLAVLDGLERTVRIGSVSKTLSASVRCGYIAAKAGWIEELVDLQVATNFGGPSPMAAEIVAHVLSDGSYRRHVAALRTRLAKRRREATTLLASLNIEPWIEPVGGFYLWSRLPDGINAADMARAALADNVVLAPGNVFSAGQTATEWMRFNVAQMADPRLPDLLRKALTSATTNDNGSNAER</sequence>
<organism evidence="7 8">
    <name type="scientific">Pararhizobium mangrovi</name>
    <dbReference type="NCBI Taxonomy" id="2590452"/>
    <lineage>
        <taxon>Bacteria</taxon>
        <taxon>Pseudomonadati</taxon>
        <taxon>Pseudomonadota</taxon>
        <taxon>Alphaproteobacteria</taxon>
        <taxon>Hyphomicrobiales</taxon>
        <taxon>Rhizobiaceae</taxon>
        <taxon>Rhizobium/Agrobacterium group</taxon>
        <taxon>Pararhizobium</taxon>
    </lineage>
</organism>
<dbReference type="SUPFAM" id="SSF53383">
    <property type="entry name" value="PLP-dependent transferases"/>
    <property type="match status" value="1"/>
</dbReference>
<dbReference type="OrthoDB" id="9802328at2"/>
<dbReference type="Pfam" id="PF00155">
    <property type="entry name" value="Aminotran_1_2"/>
    <property type="match status" value="1"/>
</dbReference>
<dbReference type="InterPro" id="IPR036390">
    <property type="entry name" value="WH_DNA-bd_sf"/>
</dbReference>
<dbReference type="Gene3D" id="3.40.640.10">
    <property type="entry name" value="Type I PLP-dependent aspartate aminotransferase-like (Major domain)"/>
    <property type="match status" value="1"/>
</dbReference>
<dbReference type="GO" id="GO:0003700">
    <property type="term" value="F:DNA-binding transcription factor activity"/>
    <property type="evidence" value="ECO:0007669"/>
    <property type="project" value="InterPro"/>
</dbReference>
<dbReference type="Proteomes" id="UP000320314">
    <property type="component" value="Unassembled WGS sequence"/>
</dbReference>
<keyword evidence="3" id="KW-0805">Transcription regulation</keyword>
<dbReference type="InterPro" id="IPR051446">
    <property type="entry name" value="HTH_trans_reg/aminotransferase"/>
</dbReference>
<dbReference type="InterPro" id="IPR015421">
    <property type="entry name" value="PyrdxlP-dep_Trfase_major"/>
</dbReference>
<evidence type="ECO:0000256" key="1">
    <source>
        <dbReference type="ARBA" id="ARBA00005384"/>
    </source>
</evidence>
<dbReference type="GO" id="GO:0008483">
    <property type="term" value="F:transaminase activity"/>
    <property type="evidence" value="ECO:0007669"/>
    <property type="project" value="UniProtKB-KW"/>
</dbReference>
<dbReference type="SMART" id="SM00345">
    <property type="entry name" value="HTH_GNTR"/>
    <property type="match status" value="1"/>
</dbReference>
<dbReference type="InterPro" id="IPR036388">
    <property type="entry name" value="WH-like_DNA-bd_sf"/>
</dbReference>
<dbReference type="InterPro" id="IPR000524">
    <property type="entry name" value="Tscrpt_reg_HTH_GntR"/>
</dbReference>
<proteinExistence type="inferred from homology"/>
<dbReference type="PROSITE" id="PS50949">
    <property type="entry name" value="HTH_GNTR"/>
    <property type="match status" value="1"/>
</dbReference>
<keyword evidence="7" id="KW-0808">Transferase</keyword>
<keyword evidence="8" id="KW-1185">Reference proteome</keyword>
<evidence type="ECO:0000256" key="4">
    <source>
        <dbReference type="ARBA" id="ARBA00023125"/>
    </source>
</evidence>
<accession>A0A506TWL2</accession>
<name>A0A506TWL2_9HYPH</name>
<evidence type="ECO:0000256" key="3">
    <source>
        <dbReference type="ARBA" id="ARBA00023015"/>
    </source>
</evidence>
<dbReference type="InterPro" id="IPR004839">
    <property type="entry name" value="Aminotransferase_I/II_large"/>
</dbReference>
<dbReference type="InterPro" id="IPR015424">
    <property type="entry name" value="PyrdxlP-dep_Trfase"/>
</dbReference>
<gene>
    <name evidence="7" type="ORF">FJU11_14725</name>
</gene>
<dbReference type="InterPro" id="IPR015422">
    <property type="entry name" value="PyrdxlP-dep_Trfase_small"/>
</dbReference>
<evidence type="ECO:0000313" key="7">
    <source>
        <dbReference type="EMBL" id="TPW26453.1"/>
    </source>
</evidence>
<dbReference type="GO" id="GO:0030170">
    <property type="term" value="F:pyridoxal phosphate binding"/>
    <property type="evidence" value="ECO:0007669"/>
    <property type="project" value="InterPro"/>
</dbReference>
<dbReference type="GO" id="GO:0003677">
    <property type="term" value="F:DNA binding"/>
    <property type="evidence" value="ECO:0007669"/>
    <property type="project" value="UniProtKB-KW"/>
</dbReference>
<dbReference type="SUPFAM" id="SSF46785">
    <property type="entry name" value="Winged helix' DNA-binding domain"/>
    <property type="match status" value="1"/>
</dbReference>
<dbReference type="AlphaFoldDB" id="A0A506TWL2"/>
<feature type="domain" description="HTH gntR-type" evidence="6">
    <location>
        <begin position="8"/>
        <end position="76"/>
    </location>
</feature>
<keyword evidence="7" id="KW-0032">Aminotransferase</keyword>
<dbReference type="Gene3D" id="3.90.1150.10">
    <property type="entry name" value="Aspartate Aminotransferase, domain 1"/>
    <property type="match status" value="1"/>
</dbReference>
<evidence type="ECO:0000313" key="8">
    <source>
        <dbReference type="Proteomes" id="UP000320314"/>
    </source>
</evidence>
<keyword evidence="4" id="KW-0238">DNA-binding</keyword>
<evidence type="ECO:0000259" key="6">
    <source>
        <dbReference type="PROSITE" id="PS50949"/>
    </source>
</evidence>
<dbReference type="Pfam" id="PF00392">
    <property type="entry name" value="GntR"/>
    <property type="match status" value="1"/>
</dbReference>
<comment type="similarity">
    <text evidence="1">In the C-terminal section; belongs to the class-I pyridoxal-phosphate-dependent aminotransferase family.</text>
</comment>
<dbReference type="PANTHER" id="PTHR46577">
    <property type="entry name" value="HTH-TYPE TRANSCRIPTIONAL REGULATORY PROTEIN GABR"/>
    <property type="match status" value="1"/>
</dbReference>
<dbReference type="CDD" id="cd07377">
    <property type="entry name" value="WHTH_GntR"/>
    <property type="match status" value="1"/>
</dbReference>